<evidence type="ECO:0000256" key="3">
    <source>
        <dbReference type="ARBA" id="ARBA00005133"/>
    </source>
</evidence>
<evidence type="ECO:0000256" key="4">
    <source>
        <dbReference type="ARBA" id="ARBA00009667"/>
    </source>
</evidence>
<dbReference type="CDD" id="cd04732">
    <property type="entry name" value="HisA"/>
    <property type="match status" value="1"/>
</dbReference>
<evidence type="ECO:0000256" key="5">
    <source>
        <dbReference type="ARBA" id="ARBA00022490"/>
    </source>
</evidence>
<dbReference type="Pfam" id="PF00977">
    <property type="entry name" value="His_biosynth"/>
    <property type="match status" value="1"/>
</dbReference>
<dbReference type="EMBL" id="JADIMI010000044">
    <property type="protein sequence ID" value="MBO8452157.1"/>
    <property type="molecule type" value="Genomic_DNA"/>
</dbReference>
<keyword evidence="5 9" id="KW-0963">Cytoplasm</keyword>
<keyword evidence="8 9" id="KW-0413">Isomerase</keyword>
<keyword evidence="6 9" id="KW-0028">Amino-acid biosynthesis</keyword>
<gene>
    <name evidence="9 12" type="primary">hisA</name>
    <name evidence="12" type="ORF">IAC06_04655</name>
</gene>
<evidence type="ECO:0000256" key="6">
    <source>
        <dbReference type="ARBA" id="ARBA00022605"/>
    </source>
</evidence>
<evidence type="ECO:0000313" key="12">
    <source>
        <dbReference type="EMBL" id="MBO8452157.1"/>
    </source>
</evidence>
<keyword evidence="7 9" id="KW-0368">Histidine biosynthesis</keyword>
<evidence type="ECO:0000256" key="8">
    <source>
        <dbReference type="ARBA" id="ARBA00023235"/>
    </source>
</evidence>
<proteinExistence type="inferred from homology"/>
<dbReference type="GO" id="GO:0005737">
    <property type="term" value="C:cytoplasm"/>
    <property type="evidence" value="ECO:0007669"/>
    <property type="project" value="UniProtKB-SubCell"/>
</dbReference>
<dbReference type="AlphaFoldDB" id="A0A9D9EQF4"/>
<reference evidence="12" key="1">
    <citation type="submission" date="2020-10" db="EMBL/GenBank/DDBJ databases">
        <authorList>
            <person name="Gilroy R."/>
        </authorList>
    </citation>
    <scope>NUCLEOTIDE SEQUENCE</scope>
    <source>
        <strain evidence="12">B1-20833</strain>
    </source>
</reference>
<comment type="catalytic activity">
    <reaction evidence="1 9 11">
        <text>1-(5-phospho-beta-D-ribosyl)-5-[(5-phospho-beta-D-ribosylamino)methylideneamino]imidazole-4-carboxamide = 5-[(5-phospho-1-deoxy-D-ribulos-1-ylimino)methylamino]-1-(5-phospho-beta-D-ribosyl)imidazole-4-carboxamide</text>
        <dbReference type="Rhea" id="RHEA:15469"/>
        <dbReference type="ChEBI" id="CHEBI:58435"/>
        <dbReference type="ChEBI" id="CHEBI:58525"/>
        <dbReference type="EC" id="5.3.1.16"/>
    </reaction>
</comment>
<dbReference type="InterPro" id="IPR044524">
    <property type="entry name" value="Isoase_HisA-like"/>
</dbReference>
<dbReference type="Gene3D" id="3.20.20.70">
    <property type="entry name" value="Aldolase class I"/>
    <property type="match status" value="1"/>
</dbReference>
<comment type="similarity">
    <text evidence="4 9 10">Belongs to the HisA/HisF family.</text>
</comment>
<organism evidence="12 13">
    <name type="scientific">Candidatus Cryptobacteroides intestinavium</name>
    <dbReference type="NCBI Taxonomy" id="2840766"/>
    <lineage>
        <taxon>Bacteria</taxon>
        <taxon>Pseudomonadati</taxon>
        <taxon>Bacteroidota</taxon>
        <taxon>Bacteroidia</taxon>
        <taxon>Bacteroidales</taxon>
        <taxon>Candidatus Cryptobacteroides</taxon>
    </lineage>
</organism>
<dbReference type="HAMAP" id="MF_01014">
    <property type="entry name" value="HisA"/>
    <property type="match status" value="1"/>
</dbReference>
<evidence type="ECO:0000256" key="9">
    <source>
        <dbReference type="HAMAP-Rule" id="MF_01014"/>
    </source>
</evidence>
<dbReference type="NCBIfam" id="TIGR00007">
    <property type="entry name" value="1-(5-phosphoribosyl)-5-[(5-phosphoribosylamino)methylideneamino]imidazole-4-carboxamide isomerase"/>
    <property type="match status" value="1"/>
</dbReference>
<dbReference type="GO" id="GO:0000162">
    <property type="term" value="P:L-tryptophan biosynthetic process"/>
    <property type="evidence" value="ECO:0007669"/>
    <property type="project" value="TreeGrafter"/>
</dbReference>
<dbReference type="InterPro" id="IPR013785">
    <property type="entry name" value="Aldolase_TIM"/>
</dbReference>
<dbReference type="InterPro" id="IPR023016">
    <property type="entry name" value="HisA/PriA"/>
</dbReference>
<comment type="subcellular location">
    <subcellularLocation>
        <location evidence="2 9 11">Cytoplasm</location>
    </subcellularLocation>
</comment>
<comment type="caution">
    <text evidence="12">The sequence shown here is derived from an EMBL/GenBank/DDBJ whole genome shotgun (WGS) entry which is preliminary data.</text>
</comment>
<evidence type="ECO:0000256" key="2">
    <source>
        <dbReference type="ARBA" id="ARBA00004496"/>
    </source>
</evidence>
<dbReference type="InterPro" id="IPR006062">
    <property type="entry name" value="His_biosynth"/>
</dbReference>
<feature type="active site" description="Proton donor" evidence="9">
    <location>
        <position position="131"/>
    </location>
</feature>
<name>A0A9D9EQF4_9BACT</name>
<evidence type="ECO:0000313" key="13">
    <source>
        <dbReference type="Proteomes" id="UP000823661"/>
    </source>
</evidence>
<dbReference type="GO" id="GO:0000105">
    <property type="term" value="P:L-histidine biosynthetic process"/>
    <property type="evidence" value="ECO:0007669"/>
    <property type="project" value="UniProtKB-UniRule"/>
</dbReference>
<evidence type="ECO:0000256" key="10">
    <source>
        <dbReference type="RuleBase" id="RU003657"/>
    </source>
</evidence>
<dbReference type="SUPFAM" id="SSF51366">
    <property type="entry name" value="Ribulose-phoshate binding barrel"/>
    <property type="match status" value="1"/>
</dbReference>
<dbReference type="PANTHER" id="PTHR43090:SF2">
    <property type="entry name" value="1-(5-PHOSPHORIBOSYL)-5-[(5-PHOSPHORIBOSYLAMINO)METHYLIDENEAMINO] IMIDAZOLE-4-CARBOXAMIDE ISOMERASE"/>
    <property type="match status" value="1"/>
</dbReference>
<evidence type="ECO:0000256" key="1">
    <source>
        <dbReference type="ARBA" id="ARBA00000901"/>
    </source>
</evidence>
<reference evidence="12" key="2">
    <citation type="journal article" date="2021" name="PeerJ">
        <title>Extensive microbial diversity within the chicken gut microbiome revealed by metagenomics and culture.</title>
        <authorList>
            <person name="Gilroy R."/>
            <person name="Ravi A."/>
            <person name="Getino M."/>
            <person name="Pursley I."/>
            <person name="Horton D.L."/>
            <person name="Alikhan N.F."/>
            <person name="Baker D."/>
            <person name="Gharbi K."/>
            <person name="Hall N."/>
            <person name="Watson M."/>
            <person name="Adriaenssens E.M."/>
            <person name="Foster-Nyarko E."/>
            <person name="Jarju S."/>
            <person name="Secka A."/>
            <person name="Antonio M."/>
            <person name="Oren A."/>
            <person name="Chaudhuri R.R."/>
            <person name="La Ragione R."/>
            <person name="Hildebrand F."/>
            <person name="Pallen M.J."/>
        </authorList>
    </citation>
    <scope>NUCLEOTIDE SEQUENCE</scope>
    <source>
        <strain evidence="12">B1-20833</strain>
    </source>
</reference>
<comment type="pathway">
    <text evidence="3 9 11">Amino-acid biosynthesis; L-histidine biosynthesis; L-histidine from 5-phospho-alpha-D-ribose 1-diphosphate: step 4/9.</text>
</comment>
<dbReference type="Proteomes" id="UP000823661">
    <property type="component" value="Unassembled WGS sequence"/>
</dbReference>
<evidence type="ECO:0000256" key="11">
    <source>
        <dbReference type="RuleBase" id="RU003658"/>
    </source>
</evidence>
<dbReference type="InterPro" id="IPR011060">
    <property type="entry name" value="RibuloseP-bd_barrel"/>
</dbReference>
<dbReference type="FunFam" id="3.20.20.70:FF:000009">
    <property type="entry name" value="1-(5-phosphoribosyl)-5-[(5-phosphoribosylamino)methylideneamino] imidazole-4-carboxamide isomerase"/>
    <property type="match status" value="1"/>
</dbReference>
<protein>
    <recommendedName>
        <fullName evidence="9 11">1-(5-phosphoribosyl)-5-[(5-phosphoribosylamino)methylideneamino] imidazole-4-carboxamide isomerase</fullName>
        <ecNumber evidence="9 11">5.3.1.16</ecNumber>
    </recommendedName>
    <alternativeName>
        <fullName evidence="9">Phosphoribosylformimino-5-aminoimidazole carboxamide ribotide isomerase</fullName>
    </alternativeName>
</protein>
<sequence length="245" mass="26568">MIEIIPAIDIISGKCVRLTKGDYASVKSYSDDPADIALRFKDAGLRRLHIVDLDGARASFPRNLDVLEKIVSATGMEVEWGGGIKDRAGLSSVLESGAAQAICGSIAVTDPEEFRSWIYEYGSGRIILGADVRDGKVATHGWIRDSGLTVEDLVGMFLEDGLKKVICTDISRDGTLQGPAFDLYGSLRRQFPGIEFTASGGISTMTDIYELDRQGTGSVIVGKAIYEGRITVGEITEFNRRQNIL</sequence>
<feature type="active site" description="Proton acceptor" evidence="9">
    <location>
        <position position="9"/>
    </location>
</feature>
<accession>A0A9D9EQF4</accession>
<dbReference type="EC" id="5.3.1.16" evidence="9 11"/>
<evidence type="ECO:0000256" key="7">
    <source>
        <dbReference type="ARBA" id="ARBA00023102"/>
    </source>
</evidence>
<dbReference type="InterPro" id="IPR006063">
    <property type="entry name" value="HisA_bact_arch"/>
</dbReference>
<dbReference type="PANTHER" id="PTHR43090">
    <property type="entry name" value="1-(5-PHOSPHORIBOSYL)-5-[(5-PHOSPHORIBOSYLAMINO)METHYLIDENEAMINO] IMIDAZOLE-4-CARBOXAMIDE ISOMERASE"/>
    <property type="match status" value="1"/>
</dbReference>
<dbReference type="GO" id="GO:0003949">
    <property type="term" value="F:1-(5-phosphoribosyl)-5-[(5-phosphoribosylamino)methylideneamino]imidazole-4-carboxamide isomerase activity"/>
    <property type="evidence" value="ECO:0007669"/>
    <property type="project" value="UniProtKB-UniRule"/>
</dbReference>